<proteinExistence type="predicted"/>
<name>A0AAE8W1A1_9ACTN</name>
<sequence length="137" mass="14974">MQAGALILSGLLGGTALVYLLLEVTGEHMTAGELWSCLSVAVFASVVVPALPPHYRVELHDHCLVLLGSGRREIAWRDIIGVEIRKIAGLRTVVVLVSDGRRIPLRAPTPFLDRRFDDKVKILTDWWTARRGGPGGV</sequence>
<dbReference type="EMBL" id="SPAZ01000229">
    <property type="protein sequence ID" value="TQE27298.1"/>
    <property type="molecule type" value="Genomic_DNA"/>
</dbReference>
<feature type="transmembrane region" description="Helical" evidence="1">
    <location>
        <begin position="6"/>
        <end position="22"/>
    </location>
</feature>
<evidence type="ECO:0000313" key="2">
    <source>
        <dbReference type="EMBL" id="TQE27298.1"/>
    </source>
</evidence>
<gene>
    <name evidence="2" type="ORF">Sipo8835_27645</name>
</gene>
<evidence type="ECO:0000313" key="3">
    <source>
        <dbReference type="Proteomes" id="UP000318720"/>
    </source>
</evidence>
<keyword evidence="1" id="KW-1133">Transmembrane helix</keyword>
<organism evidence="2 3">
    <name type="scientific">Streptomyces ipomoeae</name>
    <dbReference type="NCBI Taxonomy" id="103232"/>
    <lineage>
        <taxon>Bacteria</taxon>
        <taxon>Bacillati</taxon>
        <taxon>Actinomycetota</taxon>
        <taxon>Actinomycetes</taxon>
        <taxon>Kitasatosporales</taxon>
        <taxon>Streptomycetaceae</taxon>
        <taxon>Streptomyces</taxon>
    </lineage>
</organism>
<evidence type="ECO:0000256" key="1">
    <source>
        <dbReference type="SAM" id="Phobius"/>
    </source>
</evidence>
<reference evidence="2 3" key="1">
    <citation type="submission" date="2019-03" db="EMBL/GenBank/DDBJ databases">
        <title>Comparative genomic analyses of the sweetpotato soil rot pathogen, Streptomyces ipomoeae.</title>
        <authorList>
            <person name="Ruschel Soares N."/>
            <person name="Badger J.H."/>
            <person name="Huguet-Tapia J.C."/>
            <person name="Clark C.A."/>
            <person name="Pettis G.S."/>
        </authorList>
    </citation>
    <scope>NUCLEOTIDE SEQUENCE [LARGE SCALE GENOMIC DNA]</scope>
    <source>
        <strain evidence="2 3">88-35</strain>
    </source>
</reference>
<dbReference type="Proteomes" id="UP000318720">
    <property type="component" value="Unassembled WGS sequence"/>
</dbReference>
<comment type="caution">
    <text evidence="2">The sequence shown here is derived from an EMBL/GenBank/DDBJ whole genome shotgun (WGS) entry which is preliminary data.</text>
</comment>
<keyword evidence="1" id="KW-0472">Membrane</keyword>
<protein>
    <recommendedName>
        <fullName evidence="4">PH domain-containing protein</fullName>
    </recommendedName>
</protein>
<accession>A0AAE8W1A1</accession>
<dbReference type="RefSeq" id="WP_141584151.1">
    <property type="nucleotide sequence ID" value="NZ_SPAZ01000229.1"/>
</dbReference>
<keyword evidence="1" id="KW-0812">Transmembrane</keyword>
<dbReference type="AlphaFoldDB" id="A0AAE8W1A1"/>
<evidence type="ECO:0008006" key="4">
    <source>
        <dbReference type="Google" id="ProtNLM"/>
    </source>
</evidence>